<organism evidence="1">
    <name type="scientific">bioreactor metagenome</name>
    <dbReference type="NCBI Taxonomy" id="1076179"/>
    <lineage>
        <taxon>unclassified sequences</taxon>
        <taxon>metagenomes</taxon>
        <taxon>ecological metagenomes</taxon>
    </lineage>
</organism>
<evidence type="ECO:0008006" key="2">
    <source>
        <dbReference type="Google" id="ProtNLM"/>
    </source>
</evidence>
<name>A0A645DDZ5_9ZZZZ</name>
<dbReference type="InterPro" id="IPR036271">
    <property type="entry name" value="Tet_transcr_reg_TetR-rel_C_sf"/>
</dbReference>
<dbReference type="EMBL" id="VSSQ01035124">
    <property type="protein sequence ID" value="MPM87268.1"/>
    <property type="molecule type" value="Genomic_DNA"/>
</dbReference>
<sequence>MLLAKIDSNIVLSYNRSLPVIYKNIILKGIREGNFKSATDADSFVHQLMISIRGIIFEWCVCTCSFDLEKELLNHIELLFKGIQVNESI</sequence>
<dbReference type="SUPFAM" id="SSF48498">
    <property type="entry name" value="Tetracyclin repressor-like, C-terminal domain"/>
    <property type="match status" value="1"/>
</dbReference>
<accession>A0A645DDZ5</accession>
<dbReference type="AlphaFoldDB" id="A0A645DDZ5"/>
<dbReference type="Gene3D" id="1.10.357.10">
    <property type="entry name" value="Tetracycline Repressor, domain 2"/>
    <property type="match status" value="1"/>
</dbReference>
<gene>
    <name evidence="1" type="ORF">SDC9_134364</name>
</gene>
<protein>
    <recommendedName>
        <fullName evidence="2">Transcription regulator YsiA C-terminal domain-containing protein</fullName>
    </recommendedName>
</protein>
<evidence type="ECO:0000313" key="1">
    <source>
        <dbReference type="EMBL" id="MPM87268.1"/>
    </source>
</evidence>
<proteinExistence type="predicted"/>
<comment type="caution">
    <text evidence="1">The sequence shown here is derived from an EMBL/GenBank/DDBJ whole genome shotgun (WGS) entry which is preliminary data.</text>
</comment>
<reference evidence="1" key="1">
    <citation type="submission" date="2019-08" db="EMBL/GenBank/DDBJ databases">
        <authorList>
            <person name="Kucharzyk K."/>
            <person name="Murdoch R.W."/>
            <person name="Higgins S."/>
            <person name="Loffler F."/>
        </authorList>
    </citation>
    <scope>NUCLEOTIDE SEQUENCE</scope>
</reference>